<dbReference type="InterPro" id="IPR002033">
    <property type="entry name" value="TatC"/>
</dbReference>
<dbReference type="AlphaFoldDB" id="A0A976YC97"/>
<geneLocation type="mitochondrion" evidence="6"/>
<dbReference type="RefSeq" id="YP_010470393.1">
    <property type="nucleotide sequence ID" value="NC_066038.1"/>
</dbReference>
<accession>A0A976YC97</accession>
<keyword evidence="4 5" id="KW-0472">Membrane</keyword>
<evidence type="ECO:0000256" key="5">
    <source>
        <dbReference type="SAM" id="Phobius"/>
    </source>
</evidence>
<feature type="transmembrane region" description="Helical" evidence="5">
    <location>
        <begin position="140"/>
        <end position="160"/>
    </location>
</feature>
<evidence type="ECO:0000256" key="1">
    <source>
        <dbReference type="ARBA" id="ARBA00004141"/>
    </source>
</evidence>
<name>A0A976YC97_9CHLO</name>
<feature type="transmembrane region" description="Helical" evidence="5">
    <location>
        <begin position="186"/>
        <end position="210"/>
    </location>
</feature>
<evidence type="ECO:0000313" key="6">
    <source>
        <dbReference type="EMBL" id="UVF37881.1"/>
    </source>
</evidence>
<gene>
    <name evidence="6" type="primary">tatC</name>
</gene>
<keyword evidence="6" id="KW-0496">Mitochondrion</keyword>
<sequence>MLRIKQFLWFSILKELQYRSTFILMSFVLHICICALHSKEILSFIIAPLFFSDFNQSIIFYIENGGFTTEYVSTSVNYSEFCLYSIYEPYVLIFTNLTEALSATYSICLLFAIYFSSLLTIYHIDAFFVPSTFSFERYRYYMISNTLFLLSFHIILYFYILPYTNQSLLAFAVSAESLTIQYEGKISSYIFFVIHFIIWSSILIQVLCLLQPSKRRQRLLGCPDT</sequence>
<keyword evidence="3 5" id="KW-1133">Transmembrane helix</keyword>
<keyword evidence="2 5" id="KW-0812">Transmembrane</keyword>
<dbReference type="GO" id="GO:0016020">
    <property type="term" value="C:membrane"/>
    <property type="evidence" value="ECO:0007669"/>
    <property type="project" value="UniProtKB-SubCell"/>
</dbReference>
<feature type="transmembrane region" description="Helical" evidence="5">
    <location>
        <begin position="21"/>
        <end position="51"/>
    </location>
</feature>
<evidence type="ECO:0000256" key="2">
    <source>
        <dbReference type="ARBA" id="ARBA00022692"/>
    </source>
</evidence>
<reference evidence="6" key="1">
    <citation type="submission" date="2022-07" db="EMBL/GenBank/DDBJ databases">
        <title>The complete mitochondrial genome of symbiochlorium hainandiaet.</title>
        <authorList>
            <person name="Yang F.F."/>
        </authorList>
    </citation>
    <scope>NUCLEOTIDE SEQUENCE</scope>
</reference>
<dbReference type="EMBL" id="ON897766">
    <property type="protein sequence ID" value="UVF37881.1"/>
    <property type="molecule type" value="Genomic_DNA"/>
</dbReference>
<feature type="transmembrane region" description="Helical" evidence="5">
    <location>
        <begin position="103"/>
        <end position="128"/>
    </location>
</feature>
<dbReference type="Pfam" id="PF00902">
    <property type="entry name" value="TatC"/>
    <property type="match status" value="1"/>
</dbReference>
<organism evidence="6">
    <name type="scientific">Symbiochloris sp. SG-2018</name>
    <dbReference type="NCBI Taxonomy" id="2126034"/>
    <lineage>
        <taxon>Eukaryota</taxon>
        <taxon>Viridiplantae</taxon>
        <taxon>Chlorophyta</taxon>
        <taxon>core chlorophytes</taxon>
        <taxon>Trebouxiophyceae</taxon>
        <taxon>Trebouxiales</taxon>
        <taxon>Trebouxiaceae</taxon>
        <taxon>Symbiochloris</taxon>
    </lineage>
</organism>
<dbReference type="GeneID" id="74895806"/>
<comment type="subcellular location">
    <subcellularLocation>
        <location evidence="1">Membrane</location>
        <topology evidence="1">Multi-pass membrane protein</topology>
    </subcellularLocation>
</comment>
<evidence type="ECO:0000256" key="4">
    <source>
        <dbReference type="ARBA" id="ARBA00023136"/>
    </source>
</evidence>
<protein>
    <submittedName>
        <fullName evidence="6">Sec-independent protein translocase component TatC</fullName>
    </submittedName>
</protein>
<evidence type="ECO:0000256" key="3">
    <source>
        <dbReference type="ARBA" id="ARBA00022989"/>
    </source>
</evidence>
<proteinExistence type="predicted"/>